<dbReference type="EMBL" id="JAACXV010000284">
    <property type="protein sequence ID" value="KAF7280581.1"/>
    <property type="molecule type" value="Genomic_DNA"/>
</dbReference>
<organism evidence="1 2">
    <name type="scientific">Rhynchophorus ferrugineus</name>
    <name type="common">Red palm weevil</name>
    <name type="synonym">Curculio ferrugineus</name>
    <dbReference type="NCBI Taxonomy" id="354439"/>
    <lineage>
        <taxon>Eukaryota</taxon>
        <taxon>Metazoa</taxon>
        <taxon>Ecdysozoa</taxon>
        <taxon>Arthropoda</taxon>
        <taxon>Hexapoda</taxon>
        <taxon>Insecta</taxon>
        <taxon>Pterygota</taxon>
        <taxon>Neoptera</taxon>
        <taxon>Endopterygota</taxon>
        <taxon>Coleoptera</taxon>
        <taxon>Polyphaga</taxon>
        <taxon>Cucujiformia</taxon>
        <taxon>Curculionidae</taxon>
        <taxon>Dryophthorinae</taxon>
        <taxon>Rhynchophorus</taxon>
    </lineage>
</organism>
<evidence type="ECO:0000313" key="1">
    <source>
        <dbReference type="EMBL" id="KAF7280581.1"/>
    </source>
</evidence>
<proteinExistence type="predicted"/>
<name>A0A834IJK4_RHYFE</name>
<sequence length="96" mass="10963">MHDRVYQQKVGKEAGFLKYADGNDTQVPSETHLANHNKFRRLSGRNAAHNDNFGFQASPKTQQDVQDSFLNESIKYNRLLVVDSRHYINALRGAES</sequence>
<protein>
    <submittedName>
        <fullName evidence="1">Uncharacterized protein</fullName>
    </submittedName>
</protein>
<gene>
    <name evidence="1" type="ORF">GWI33_005728</name>
</gene>
<reference evidence="1" key="1">
    <citation type="submission" date="2020-08" db="EMBL/GenBank/DDBJ databases">
        <title>Genome sequencing and assembly of the red palm weevil Rhynchophorus ferrugineus.</title>
        <authorList>
            <person name="Dias G.B."/>
            <person name="Bergman C.M."/>
            <person name="Manee M."/>
        </authorList>
    </citation>
    <scope>NUCLEOTIDE SEQUENCE</scope>
    <source>
        <strain evidence="1">AA-2017</strain>
        <tissue evidence="1">Whole larva</tissue>
    </source>
</reference>
<evidence type="ECO:0000313" key="2">
    <source>
        <dbReference type="Proteomes" id="UP000625711"/>
    </source>
</evidence>
<dbReference type="Proteomes" id="UP000625711">
    <property type="component" value="Unassembled WGS sequence"/>
</dbReference>
<dbReference type="AlphaFoldDB" id="A0A834IJK4"/>
<accession>A0A834IJK4</accession>
<comment type="caution">
    <text evidence="1">The sequence shown here is derived from an EMBL/GenBank/DDBJ whole genome shotgun (WGS) entry which is preliminary data.</text>
</comment>
<keyword evidence="2" id="KW-1185">Reference proteome</keyword>